<evidence type="ECO:0000313" key="3">
    <source>
        <dbReference type="EnsemblPlants" id="AET3Gv20674600.1"/>
    </source>
</evidence>
<dbReference type="STRING" id="200361.A0A453FGW8"/>
<feature type="region of interest" description="Disordered" evidence="2">
    <location>
        <begin position="77"/>
        <end position="99"/>
    </location>
</feature>
<evidence type="ECO:0000256" key="1">
    <source>
        <dbReference type="ARBA" id="ARBA00034773"/>
    </source>
</evidence>
<dbReference type="EnsemblPlants" id="AET3Gv20674600.1">
    <property type="protein sequence ID" value="AET3Gv20674600.1"/>
    <property type="gene ID" value="AET3Gv20674600"/>
</dbReference>
<comment type="similarity">
    <text evidence="1">Belongs to the senescence regulator S40 family.</text>
</comment>
<name>A0A453FGW8_AEGTS</name>
<reference evidence="3" key="3">
    <citation type="journal article" date="2017" name="Nature">
        <title>Genome sequence of the progenitor of the wheat D genome Aegilops tauschii.</title>
        <authorList>
            <person name="Luo M.C."/>
            <person name="Gu Y.Q."/>
            <person name="Puiu D."/>
            <person name="Wang H."/>
            <person name="Twardziok S.O."/>
            <person name="Deal K.R."/>
            <person name="Huo N."/>
            <person name="Zhu T."/>
            <person name="Wang L."/>
            <person name="Wang Y."/>
            <person name="McGuire P.E."/>
            <person name="Liu S."/>
            <person name="Long H."/>
            <person name="Ramasamy R.K."/>
            <person name="Rodriguez J.C."/>
            <person name="Van S.L."/>
            <person name="Yuan L."/>
            <person name="Wang Z."/>
            <person name="Xia Z."/>
            <person name="Xiao L."/>
            <person name="Anderson O.D."/>
            <person name="Ouyang S."/>
            <person name="Liang Y."/>
            <person name="Zimin A.V."/>
            <person name="Pertea G."/>
            <person name="Qi P."/>
            <person name="Bennetzen J.L."/>
            <person name="Dai X."/>
            <person name="Dawson M.W."/>
            <person name="Muller H.G."/>
            <person name="Kugler K."/>
            <person name="Rivarola-Duarte L."/>
            <person name="Spannagl M."/>
            <person name="Mayer K.F.X."/>
            <person name="Lu F.H."/>
            <person name="Bevan M.W."/>
            <person name="Leroy P."/>
            <person name="Li P."/>
            <person name="You F.M."/>
            <person name="Sun Q."/>
            <person name="Liu Z."/>
            <person name="Lyons E."/>
            <person name="Wicker T."/>
            <person name="Salzberg S.L."/>
            <person name="Devos K.M."/>
            <person name="Dvorak J."/>
        </authorList>
    </citation>
    <scope>NUCLEOTIDE SEQUENCE [LARGE SCALE GENOMIC DNA]</scope>
    <source>
        <strain evidence="3">cv. AL8/78</strain>
    </source>
</reference>
<evidence type="ECO:0000313" key="4">
    <source>
        <dbReference type="Proteomes" id="UP000015105"/>
    </source>
</evidence>
<organism evidence="3 4">
    <name type="scientific">Aegilops tauschii subsp. strangulata</name>
    <name type="common">Goatgrass</name>
    <dbReference type="NCBI Taxonomy" id="200361"/>
    <lineage>
        <taxon>Eukaryota</taxon>
        <taxon>Viridiplantae</taxon>
        <taxon>Streptophyta</taxon>
        <taxon>Embryophyta</taxon>
        <taxon>Tracheophyta</taxon>
        <taxon>Spermatophyta</taxon>
        <taxon>Magnoliopsida</taxon>
        <taxon>Liliopsida</taxon>
        <taxon>Poales</taxon>
        <taxon>Poaceae</taxon>
        <taxon>BOP clade</taxon>
        <taxon>Pooideae</taxon>
        <taxon>Triticodae</taxon>
        <taxon>Triticeae</taxon>
        <taxon>Triticinae</taxon>
        <taxon>Aegilops</taxon>
    </lineage>
</organism>
<proteinExistence type="inferred from homology"/>
<dbReference type="PANTHER" id="PTHR33083">
    <property type="entry name" value="EXPRESSED PROTEIN"/>
    <property type="match status" value="1"/>
</dbReference>
<dbReference type="PANTHER" id="PTHR33083:SF87">
    <property type="entry name" value="OS01G0727500 PROTEIN"/>
    <property type="match status" value="1"/>
</dbReference>
<dbReference type="Pfam" id="PF04520">
    <property type="entry name" value="Senescence_reg"/>
    <property type="match status" value="1"/>
</dbReference>
<evidence type="ECO:0000256" key="2">
    <source>
        <dbReference type="SAM" id="MobiDB-lite"/>
    </source>
</evidence>
<dbReference type="Proteomes" id="UP000015105">
    <property type="component" value="Chromosome 3D"/>
</dbReference>
<reference evidence="3" key="5">
    <citation type="journal article" date="2021" name="G3 (Bethesda)">
        <title>Aegilops tauschii genome assembly Aet v5.0 features greater sequence contiguity and improved annotation.</title>
        <authorList>
            <person name="Wang L."/>
            <person name="Zhu T."/>
            <person name="Rodriguez J.C."/>
            <person name="Deal K.R."/>
            <person name="Dubcovsky J."/>
            <person name="McGuire P.E."/>
            <person name="Lux T."/>
            <person name="Spannagl M."/>
            <person name="Mayer K.F.X."/>
            <person name="Baldrich P."/>
            <person name="Meyers B.C."/>
            <person name="Huo N."/>
            <person name="Gu Y.Q."/>
            <person name="Zhou H."/>
            <person name="Devos K.M."/>
            <person name="Bennetzen J.L."/>
            <person name="Unver T."/>
            <person name="Budak H."/>
            <person name="Gulick P.J."/>
            <person name="Galiba G."/>
            <person name="Kalapos B."/>
            <person name="Nelson D.R."/>
            <person name="Li P."/>
            <person name="You F.M."/>
            <person name="Luo M.C."/>
            <person name="Dvorak J."/>
        </authorList>
    </citation>
    <scope>NUCLEOTIDE SEQUENCE [LARGE SCALE GENOMIC DNA]</scope>
    <source>
        <strain evidence="3">cv. AL8/78</strain>
    </source>
</reference>
<keyword evidence="4" id="KW-1185">Reference proteome</keyword>
<dbReference type="InterPro" id="IPR007608">
    <property type="entry name" value="Senescence_reg_S40"/>
</dbReference>
<reference evidence="4" key="1">
    <citation type="journal article" date="2014" name="Science">
        <title>Ancient hybridizations among the ancestral genomes of bread wheat.</title>
        <authorList>
            <consortium name="International Wheat Genome Sequencing Consortium,"/>
            <person name="Marcussen T."/>
            <person name="Sandve S.R."/>
            <person name="Heier L."/>
            <person name="Spannagl M."/>
            <person name="Pfeifer M."/>
            <person name="Jakobsen K.S."/>
            <person name="Wulff B.B."/>
            <person name="Steuernagel B."/>
            <person name="Mayer K.F."/>
            <person name="Olsen O.A."/>
        </authorList>
    </citation>
    <scope>NUCLEOTIDE SEQUENCE [LARGE SCALE GENOMIC DNA]</scope>
    <source>
        <strain evidence="4">cv. AL8/78</strain>
    </source>
</reference>
<protein>
    <submittedName>
        <fullName evidence="3">Uncharacterized protein</fullName>
    </submittedName>
</protein>
<dbReference type="GO" id="GO:0010150">
    <property type="term" value="P:leaf senescence"/>
    <property type="evidence" value="ECO:0007669"/>
    <property type="project" value="UniProtKB-ARBA"/>
</dbReference>
<reference evidence="3" key="4">
    <citation type="submission" date="2019-03" db="UniProtKB">
        <authorList>
            <consortium name="EnsemblPlants"/>
        </authorList>
    </citation>
    <scope>IDENTIFICATION</scope>
</reference>
<reference evidence="4" key="2">
    <citation type="journal article" date="2017" name="Nat. Plants">
        <title>The Aegilops tauschii genome reveals multiple impacts of transposons.</title>
        <authorList>
            <person name="Zhao G."/>
            <person name="Zou C."/>
            <person name="Li K."/>
            <person name="Wang K."/>
            <person name="Li T."/>
            <person name="Gao L."/>
            <person name="Zhang X."/>
            <person name="Wang H."/>
            <person name="Yang Z."/>
            <person name="Liu X."/>
            <person name="Jiang W."/>
            <person name="Mao L."/>
            <person name="Kong X."/>
            <person name="Jiao Y."/>
            <person name="Jia J."/>
        </authorList>
    </citation>
    <scope>NUCLEOTIDE SEQUENCE [LARGE SCALE GENOMIC DNA]</scope>
    <source>
        <strain evidence="4">cv. AL8/78</strain>
    </source>
</reference>
<accession>A0A453FGW8</accession>
<sequence>RGCRRRTWEATPTHTAWCHTAYIYALPRHRIDQKDHRASNPIPPQCKIPARAQNRTDMSTVEEELSECEVLWPETRHGAPGSAWGSSTAAPRASRDHRQCSAPVDIPRAAHLPGGRAGLDDDEEDGAMVPPHLMVSRRWSEGKAAAAFSLRSGPGRAHRDLNNLRNSVLRMTGFIEG</sequence>
<dbReference type="AlphaFoldDB" id="A0A453FGW8"/>
<dbReference type="Gramene" id="AET3Gv20674600.1">
    <property type="protein sequence ID" value="AET3Gv20674600.1"/>
    <property type="gene ID" value="AET3Gv20674600"/>
</dbReference>